<dbReference type="Proteomes" id="UP000075883">
    <property type="component" value="Unassembled WGS sequence"/>
</dbReference>
<evidence type="ECO:0000313" key="3">
    <source>
        <dbReference type="EnsemblMetazoa" id="ACUA002143-PA"/>
    </source>
</evidence>
<evidence type="ECO:0000256" key="2">
    <source>
        <dbReference type="SAM" id="Phobius"/>
    </source>
</evidence>
<feature type="compositionally biased region" description="Acidic residues" evidence="1">
    <location>
        <begin position="268"/>
        <end position="277"/>
    </location>
</feature>
<feature type="compositionally biased region" description="Gly residues" evidence="1">
    <location>
        <begin position="650"/>
        <end position="667"/>
    </location>
</feature>
<dbReference type="VEuPathDB" id="VectorBase:ACUA002143"/>
<name>A0A182LUA9_9DIPT</name>
<dbReference type="EMBL" id="AXCM01000599">
    <property type="status" value="NOT_ANNOTATED_CDS"/>
    <property type="molecule type" value="Genomic_DNA"/>
</dbReference>
<feature type="transmembrane region" description="Helical" evidence="2">
    <location>
        <begin position="36"/>
        <end position="55"/>
    </location>
</feature>
<keyword evidence="2" id="KW-0812">Transmembrane</keyword>
<feature type="region of interest" description="Disordered" evidence="1">
    <location>
        <begin position="268"/>
        <end position="302"/>
    </location>
</feature>
<evidence type="ECO:0000256" key="1">
    <source>
        <dbReference type="SAM" id="MobiDB-lite"/>
    </source>
</evidence>
<sequence length="683" mass="73896">MRNVLSSVYLSTSILHACSAIPIPYVHTGHHDAVIIGMLACLGLGSFIMGFCIFCKKKSGKFKKFKDGDIIQEVIATEYPILKALNVLDSSVPCAVIPSSPNNLSTDNLLDKIETYQIDVDHPHDSYCTRRSDPLTCTYDEFDPNDESDERTERTATTATVEPVAGDEPLLFSDVFDESLERSEKCNLTAVSVALPTSSGEEDDEAMPPPRSDAEDEDERRPLVSDDSIDEAAATTATTITVTATMAQSADAISIEEALRALDIAIEGEEDEDEDEGQATPLNESDESLSPSIYSEPPSDKVLRREDVEQQAAELVDDVLYKCQYMLQMMDANGSNLSPLEADEFSPTNSRGNIFDGWGNLELDGNVSFAPVDDDNDEWWKGSLEPFDGEDNGWNRAGNDPFQNDDTFDLLRQQLSQLLPQGNDGGGGGAARTENDHDQALGGSPKVFEHDYERPERETEENEIIINYNRSLSPILEENEDECSLPPSTSVAHCSNIVESTIVSSTEGPVVCEATESVPALARRSSLTASNDTLFNLEDVLEDRCMTPQDDTFPASSHASPRTMLVETNGGDASGLEKLYNFSSRLMSSAAVPSLGANSLDDHLLHHHHHHHNHTQRHHVLLSSICLDDLSVGDIMESPPPPPPLPSAIGVGGGSGGVVGTNGGNTAGGLLMAETKQDLPSSA</sequence>
<accession>A0A182LUA9</accession>
<dbReference type="EnsemblMetazoa" id="ACUA002143-RA">
    <property type="protein sequence ID" value="ACUA002143-PA"/>
    <property type="gene ID" value="ACUA002143"/>
</dbReference>
<feature type="compositionally biased region" description="Acidic residues" evidence="1">
    <location>
        <begin position="140"/>
        <end position="150"/>
    </location>
</feature>
<protein>
    <submittedName>
        <fullName evidence="3">Uncharacterized protein</fullName>
    </submittedName>
</protein>
<dbReference type="STRING" id="139723.A0A182LUA9"/>
<feature type="region of interest" description="Disordered" evidence="1">
    <location>
        <begin position="638"/>
        <end position="683"/>
    </location>
</feature>
<feature type="region of interest" description="Disordered" evidence="1">
    <location>
        <begin position="193"/>
        <end position="232"/>
    </location>
</feature>
<organism evidence="3 4">
    <name type="scientific">Anopheles culicifacies</name>
    <dbReference type="NCBI Taxonomy" id="139723"/>
    <lineage>
        <taxon>Eukaryota</taxon>
        <taxon>Metazoa</taxon>
        <taxon>Ecdysozoa</taxon>
        <taxon>Arthropoda</taxon>
        <taxon>Hexapoda</taxon>
        <taxon>Insecta</taxon>
        <taxon>Pterygota</taxon>
        <taxon>Neoptera</taxon>
        <taxon>Endopterygota</taxon>
        <taxon>Diptera</taxon>
        <taxon>Nematocera</taxon>
        <taxon>Culicoidea</taxon>
        <taxon>Culicidae</taxon>
        <taxon>Anophelinae</taxon>
        <taxon>Anopheles</taxon>
        <taxon>culicifacies species complex</taxon>
    </lineage>
</organism>
<feature type="region of interest" description="Disordered" evidence="1">
    <location>
        <begin position="140"/>
        <end position="159"/>
    </location>
</feature>
<evidence type="ECO:0000313" key="4">
    <source>
        <dbReference type="Proteomes" id="UP000075883"/>
    </source>
</evidence>
<keyword evidence="4" id="KW-1185">Reference proteome</keyword>
<proteinExistence type="predicted"/>
<feature type="compositionally biased region" description="Polar residues" evidence="1">
    <location>
        <begin position="280"/>
        <end position="293"/>
    </location>
</feature>
<keyword evidence="2" id="KW-0472">Membrane</keyword>
<reference evidence="3" key="2">
    <citation type="submission" date="2020-05" db="UniProtKB">
        <authorList>
            <consortium name="EnsemblMetazoa"/>
        </authorList>
    </citation>
    <scope>IDENTIFICATION</scope>
    <source>
        <strain evidence="3">A-37</strain>
    </source>
</reference>
<keyword evidence="2" id="KW-1133">Transmembrane helix</keyword>
<feature type="region of interest" description="Disordered" evidence="1">
    <location>
        <begin position="418"/>
        <end position="460"/>
    </location>
</feature>
<reference evidence="4" key="1">
    <citation type="submission" date="2013-09" db="EMBL/GenBank/DDBJ databases">
        <title>The Genome Sequence of Anopheles culicifacies species A.</title>
        <authorList>
            <consortium name="The Broad Institute Genomics Platform"/>
            <person name="Neafsey D.E."/>
            <person name="Besansky N."/>
            <person name="Howell P."/>
            <person name="Walton C."/>
            <person name="Young S.K."/>
            <person name="Zeng Q."/>
            <person name="Gargeya S."/>
            <person name="Fitzgerald M."/>
            <person name="Haas B."/>
            <person name="Abouelleil A."/>
            <person name="Allen A.W."/>
            <person name="Alvarado L."/>
            <person name="Arachchi H.M."/>
            <person name="Berlin A.M."/>
            <person name="Chapman S.B."/>
            <person name="Gainer-Dewar J."/>
            <person name="Goldberg J."/>
            <person name="Griggs A."/>
            <person name="Gujja S."/>
            <person name="Hansen M."/>
            <person name="Howarth C."/>
            <person name="Imamovic A."/>
            <person name="Ireland A."/>
            <person name="Larimer J."/>
            <person name="McCowan C."/>
            <person name="Murphy C."/>
            <person name="Pearson M."/>
            <person name="Poon T.W."/>
            <person name="Priest M."/>
            <person name="Roberts A."/>
            <person name="Saif S."/>
            <person name="Shea T."/>
            <person name="Sisk P."/>
            <person name="Sykes S."/>
            <person name="Wortman J."/>
            <person name="Nusbaum C."/>
            <person name="Birren B."/>
        </authorList>
    </citation>
    <scope>NUCLEOTIDE SEQUENCE [LARGE SCALE GENOMIC DNA]</scope>
    <source>
        <strain evidence="4">A-37</strain>
    </source>
</reference>
<feature type="compositionally biased region" description="Basic and acidic residues" evidence="1">
    <location>
        <begin position="447"/>
        <end position="457"/>
    </location>
</feature>
<dbReference type="AlphaFoldDB" id="A0A182LUA9"/>